<accession>A0AAP3YI58</accession>
<comment type="caution">
    <text evidence="1">The sequence shown here is derived from an EMBL/GenBank/DDBJ whole genome shotgun (WGS) entry which is preliminary data.</text>
</comment>
<dbReference type="AlphaFoldDB" id="A0AAP3YI58"/>
<evidence type="ECO:0000313" key="1">
    <source>
        <dbReference type="EMBL" id="MDF4196205.1"/>
    </source>
</evidence>
<name>A0AAP3YI58_BACAM</name>
<proteinExistence type="predicted"/>
<reference evidence="1" key="1">
    <citation type="submission" date="2023-02" db="EMBL/GenBank/DDBJ databases">
        <title>Draft Whole-Genome Sequences of Bacillus Strains of Potential Probiotic for Poultry.</title>
        <authorList>
            <person name="Ma L.M."/>
            <person name="Lopez-Guerra N."/>
            <person name="Zhang G."/>
        </authorList>
    </citation>
    <scope>NUCLEOTIDE SEQUENCE</scope>
    <source>
        <strain evidence="1">OSU1013-24</strain>
    </source>
</reference>
<sequence length="71" mass="8203">TGFDSHTEIETKGISIGQSVVDEMNFWHKPINSHILTEVDNLRFMQIFLQRTCSIDSELLEKILPQLISEE</sequence>
<protein>
    <submittedName>
        <fullName evidence="1">Uncharacterized protein</fullName>
    </submittedName>
</protein>
<feature type="non-terminal residue" evidence="1">
    <location>
        <position position="1"/>
    </location>
</feature>
<evidence type="ECO:0000313" key="2">
    <source>
        <dbReference type="Proteomes" id="UP001222377"/>
    </source>
</evidence>
<gene>
    <name evidence="1" type="ORF">PV946_21040</name>
</gene>
<dbReference type="Proteomes" id="UP001222377">
    <property type="component" value="Unassembled WGS sequence"/>
</dbReference>
<dbReference type="InterPro" id="IPR036452">
    <property type="entry name" value="Ribo_hydro-like"/>
</dbReference>
<dbReference type="EMBL" id="JARKHX010000039">
    <property type="protein sequence ID" value="MDF4196205.1"/>
    <property type="molecule type" value="Genomic_DNA"/>
</dbReference>
<organism evidence="1 2">
    <name type="scientific">Bacillus amyloliquefaciens</name>
    <name type="common">Bacillus velezensis</name>
    <dbReference type="NCBI Taxonomy" id="1390"/>
    <lineage>
        <taxon>Bacteria</taxon>
        <taxon>Bacillati</taxon>
        <taxon>Bacillota</taxon>
        <taxon>Bacilli</taxon>
        <taxon>Bacillales</taxon>
        <taxon>Bacillaceae</taxon>
        <taxon>Bacillus</taxon>
        <taxon>Bacillus amyloliquefaciens group</taxon>
    </lineage>
</organism>
<dbReference type="SUPFAM" id="SSF53590">
    <property type="entry name" value="Nucleoside hydrolase"/>
    <property type="match status" value="1"/>
</dbReference>
<dbReference type="GO" id="GO:0016799">
    <property type="term" value="F:hydrolase activity, hydrolyzing N-glycosyl compounds"/>
    <property type="evidence" value="ECO:0007669"/>
    <property type="project" value="InterPro"/>
</dbReference>